<evidence type="ECO:0000313" key="4">
    <source>
        <dbReference type="Proteomes" id="UP000014760"/>
    </source>
</evidence>
<organism evidence="2">
    <name type="scientific">Capitella teleta</name>
    <name type="common">Polychaete worm</name>
    <dbReference type="NCBI Taxonomy" id="283909"/>
    <lineage>
        <taxon>Eukaryota</taxon>
        <taxon>Metazoa</taxon>
        <taxon>Spiralia</taxon>
        <taxon>Lophotrochozoa</taxon>
        <taxon>Annelida</taxon>
        <taxon>Polychaeta</taxon>
        <taxon>Sedentaria</taxon>
        <taxon>Scolecida</taxon>
        <taxon>Capitellidae</taxon>
        <taxon>Capitella</taxon>
    </lineage>
</organism>
<dbReference type="AlphaFoldDB" id="R7TYZ0"/>
<feature type="region of interest" description="Disordered" evidence="1">
    <location>
        <begin position="103"/>
        <end position="183"/>
    </location>
</feature>
<reference evidence="3" key="3">
    <citation type="submission" date="2015-06" db="UniProtKB">
        <authorList>
            <consortium name="EnsemblMetazoa"/>
        </authorList>
    </citation>
    <scope>IDENTIFICATION</scope>
</reference>
<feature type="compositionally biased region" description="Basic residues" evidence="1">
    <location>
        <begin position="163"/>
        <end position="182"/>
    </location>
</feature>
<evidence type="ECO:0000256" key="1">
    <source>
        <dbReference type="SAM" id="MobiDB-lite"/>
    </source>
</evidence>
<keyword evidence="4" id="KW-1185">Reference proteome</keyword>
<reference evidence="2 4" key="2">
    <citation type="journal article" date="2013" name="Nature">
        <title>Insights into bilaterian evolution from three spiralian genomes.</title>
        <authorList>
            <person name="Simakov O."/>
            <person name="Marletaz F."/>
            <person name="Cho S.J."/>
            <person name="Edsinger-Gonzales E."/>
            <person name="Havlak P."/>
            <person name="Hellsten U."/>
            <person name="Kuo D.H."/>
            <person name="Larsson T."/>
            <person name="Lv J."/>
            <person name="Arendt D."/>
            <person name="Savage R."/>
            <person name="Osoegawa K."/>
            <person name="de Jong P."/>
            <person name="Grimwood J."/>
            <person name="Chapman J.A."/>
            <person name="Shapiro H."/>
            <person name="Aerts A."/>
            <person name="Otillar R.P."/>
            <person name="Terry A.Y."/>
            <person name="Boore J.L."/>
            <person name="Grigoriev I.V."/>
            <person name="Lindberg D.R."/>
            <person name="Seaver E.C."/>
            <person name="Weisblat D.A."/>
            <person name="Putnam N.H."/>
            <person name="Rokhsar D.S."/>
        </authorList>
    </citation>
    <scope>NUCLEOTIDE SEQUENCE</scope>
    <source>
        <strain evidence="2 4">I ESC-2004</strain>
    </source>
</reference>
<protein>
    <submittedName>
        <fullName evidence="2 3">Uncharacterized protein</fullName>
    </submittedName>
</protein>
<dbReference type="HOGENOM" id="CLU_590864_0_0_1"/>
<evidence type="ECO:0000313" key="3">
    <source>
        <dbReference type="EnsemblMetazoa" id="CapteP215488"/>
    </source>
</evidence>
<feature type="compositionally biased region" description="Polar residues" evidence="1">
    <location>
        <begin position="31"/>
        <end position="46"/>
    </location>
</feature>
<proteinExistence type="predicted"/>
<sequence>MAFFGDKKKKKKKAKRKEDGDKKHKRRKPSVVSTKAKGSTCSARSSTLRRRHPSRDQRRQIRPHFIVDPTTRRLVQVNLQNPTSQYADQIGYTRSSDNMALGTAVVRRPEMRRKPVREPSIVSAQPDKEKSGLHRKKSWAEHPADLGADIDDSTISRKGSTSRARRPKKKNFGMSTKRKPKRSAGDVKEWLAWRVMVNEQLTSFVLRNRELEGGACGLPAGGFPRTLKEDKMNVIFHHALTRERPQTALDNLSYMIYGIPRVKIETKRKPRSPAPDYTDSDALAYSGSHELTTSTMISEPEPPSPPRAAQSPRRRDKSQVNNTGAYVPPLQIRPPQARNQHSPRRPKVIEDRSLYHNGYSLDRVLQARPPTKYLSPPISNHLPISPGAYNNLSTKPPIAGAVPTVLSMCSLQHVPSQADLRHVNRRVYGSSPALNPQPRLLSPDRFGGHRRRPHPQGRPGHAM</sequence>
<feature type="compositionally biased region" description="Basic and acidic residues" evidence="1">
    <location>
        <begin position="107"/>
        <end position="117"/>
    </location>
</feature>
<dbReference type="Proteomes" id="UP000014760">
    <property type="component" value="Unassembled WGS sequence"/>
</dbReference>
<dbReference type="EnsemblMetazoa" id="CapteT215488">
    <property type="protein sequence ID" value="CapteP215488"/>
    <property type="gene ID" value="CapteG215488"/>
</dbReference>
<accession>R7TYZ0</accession>
<dbReference type="EMBL" id="KB307198">
    <property type="protein sequence ID" value="ELT99153.1"/>
    <property type="molecule type" value="Genomic_DNA"/>
</dbReference>
<gene>
    <name evidence="2" type="ORF">CAPTEDRAFT_215488</name>
</gene>
<feature type="compositionally biased region" description="Basic and acidic residues" evidence="1">
    <location>
        <begin position="126"/>
        <end position="144"/>
    </location>
</feature>
<feature type="region of interest" description="Disordered" evidence="1">
    <location>
        <begin position="428"/>
        <end position="463"/>
    </location>
</feature>
<dbReference type="EMBL" id="AMQN01001978">
    <property type="status" value="NOT_ANNOTATED_CDS"/>
    <property type="molecule type" value="Genomic_DNA"/>
</dbReference>
<reference evidence="4" key="1">
    <citation type="submission" date="2012-12" db="EMBL/GenBank/DDBJ databases">
        <authorList>
            <person name="Hellsten U."/>
            <person name="Grimwood J."/>
            <person name="Chapman J.A."/>
            <person name="Shapiro H."/>
            <person name="Aerts A."/>
            <person name="Otillar R.P."/>
            <person name="Terry A.Y."/>
            <person name="Boore J.L."/>
            <person name="Simakov O."/>
            <person name="Marletaz F."/>
            <person name="Cho S.-J."/>
            <person name="Edsinger-Gonzales E."/>
            <person name="Havlak P."/>
            <person name="Kuo D.-H."/>
            <person name="Larsson T."/>
            <person name="Lv J."/>
            <person name="Arendt D."/>
            <person name="Savage R."/>
            <person name="Osoegawa K."/>
            <person name="de Jong P."/>
            <person name="Lindberg D.R."/>
            <person name="Seaver E.C."/>
            <person name="Weisblat D.A."/>
            <person name="Putnam N.H."/>
            <person name="Grigoriev I.V."/>
            <person name="Rokhsar D.S."/>
        </authorList>
    </citation>
    <scope>NUCLEOTIDE SEQUENCE</scope>
    <source>
        <strain evidence="4">I ESC-2004</strain>
    </source>
</reference>
<feature type="region of interest" description="Disordered" evidence="1">
    <location>
        <begin position="1"/>
        <end position="67"/>
    </location>
</feature>
<evidence type="ECO:0000313" key="2">
    <source>
        <dbReference type="EMBL" id="ELT99153.1"/>
    </source>
</evidence>
<name>R7TYZ0_CAPTE</name>
<feature type="region of interest" description="Disordered" evidence="1">
    <location>
        <begin position="292"/>
        <end position="346"/>
    </location>
</feature>